<feature type="transmembrane region" description="Helical" evidence="2">
    <location>
        <begin position="202"/>
        <end position="222"/>
    </location>
</feature>
<name>A0A0D2FHQ9_9EURO</name>
<feature type="region of interest" description="Disordered" evidence="1">
    <location>
        <begin position="37"/>
        <end position="118"/>
    </location>
</feature>
<proteinExistence type="predicted"/>
<accession>A0A0D2FHQ9</accession>
<evidence type="ECO:0000313" key="4">
    <source>
        <dbReference type="Proteomes" id="UP000054266"/>
    </source>
</evidence>
<dbReference type="AlphaFoldDB" id="A0A0D2FHQ9"/>
<keyword evidence="4" id="KW-1185">Reference proteome</keyword>
<protein>
    <submittedName>
        <fullName evidence="3">Uncharacterized protein</fullName>
    </submittedName>
</protein>
<feature type="transmembrane region" description="Helical" evidence="2">
    <location>
        <begin position="592"/>
        <end position="615"/>
    </location>
</feature>
<dbReference type="Proteomes" id="UP000054266">
    <property type="component" value="Unassembled WGS sequence"/>
</dbReference>
<feature type="transmembrane region" description="Helical" evidence="2">
    <location>
        <begin position="277"/>
        <end position="300"/>
    </location>
</feature>
<feature type="compositionally biased region" description="Basic and acidic residues" evidence="1">
    <location>
        <begin position="42"/>
        <end position="51"/>
    </location>
</feature>
<sequence length="731" mass="81723">MRKKHQRWQERTVDAAYSRGDMAAQAPPNYIRVSTIDEEDSDVPRGAHEPKIGGPNPTSIAEAADVPSIEISPPPSLPTRVHTEQSSISAVVQPLSHSNSEPLPQVRDPPLEELPDGRRHSSLSVWKQRVQSSFTPSLHELLDKSGPDPNTLRQYSRKKQRHRLWRLTIGEFFNTVALCLAYFGILYAYAAKSRISVPERRVFNALTTGVSLLLGVNLAASLRSYAKLLRWRILAICYRPLETFDLVMGCDSLMNVMKLLWKARNSRNKLLPSRTQIFCFAWLLVHLAVTVLVGIIGLNYNLDDSTSTLFTRTGNVSIVDLNALTTGNYAYDLAQVQQWGIRGVVIDPLDFSVPLEYVQSFFSDFAGFTLYYFQDQNANDNTRVIISSRWIESQAYCTGYIVKEGQYGNLSYIIYNDGEHDVNQTMPTLAGPGGLIAMSKLNSTCGERCVDVQTFQAATLPGESEDDMGYTIPEGTYFVCNNTVPQVGDDKSPDLSSDFLTYDLVGKMLAGSLGWSDLPPVFNDTVEYAVYTNSSQISFGGQPIETDMARLIAEFTMGAIAIMDGSNLMYRKNVTSDEQPFVAQVLKVKWKYAGAILGVIPFIHFLTLGTVILWANKAIIKDDSHLAIAKVYHTFLSRLGDRGCLLRGDEIVALLENPHVAYGWRQSVERDGASLMHVDVFDRGQDLVREERPFREGWYNGGSEGSHAADKSEAHRGLRRRYRDIDAAQYF</sequence>
<evidence type="ECO:0000313" key="3">
    <source>
        <dbReference type="EMBL" id="KIW67568.1"/>
    </source>
</evidence>
<evidence type="ECO:0000256" key="2">
    <source>
        <dbReference type="SAM" id="Phobius"/>
    </source>
</evidence>
<keyword evidence="2" id="KW-1133">Transmembrane helix</keyword>
<dbReference type="HOGENOM" id="CLU_020820_0_0_1"/>
<reference evidence="3 4" key="1">
    <citation type="submission" date="2015-01" db="EMBL/GenBank/DDBJ databases">
        <title>The Genome Sequence of Capronia semiimmersa CBS27337.</title>
        <authorList>
            <consortium name="The Broad Institute Genomics Platform"/>
            <person name="Cuomo C."/>
            <person name="de Hoog S."/>
            <person name="Gorbushina A."/>
            <person name="Stielow B."/>
            <person name="Teixiera M."/>
            <person name="Abouelleil A."/>
            <person name="Chapman S.B."/>
            <person name="Priest M."/>
            <person name="Young S.K."/>
            <person name="Wortman J."/>
            <person name="Nusbaum C."/>
            <person name="Birren B."/>
        </authorList>
    </citation>
    <scope>NUCLEOTIDE SEQUENCE [LARGE SCALE GENOMIC DNA]</scope>
    <source>
        <strain evidence="3 4">CBS 27337</strain>
    </source>
</reference>
<evidence type="ECO:0000256" key="1">
    <source>
        <dbReference type="SAM" id="MobiDB-lite"/>
    </source>
</evidence>
<keyword evidence="2" id="KW-0472">Membrane</keyword>
<feature type="transmembrane region" description="Helical" evidence="2">
    <location>
        <begin position="164"/>
        <end position="190"/>
    </location>
</feature>
<gene>
    <name evidence="3" type="ORF">PV04_06808</name>
</gene>
<keyword evidence="2" id="KW-0812">Transmembrane</keyword>
<feature type="compositionally biased region" description="Polar residues" evidence="1">
    <location>
        <begin position="84"/>
        <end position="102"/>
    </location>
</feature>
<dbReference type="EMBL" id="KN846959">
    <property type="protein sequence ID" value="KIW67568.1"/>
    <property type="molecule type" value="Genomic_DNA"/>
</dbReference>
<organism evidence="3 4">
    <name type="scientific">Phialophora macrospora</name>
    <dbReference type="NCBI Taxonomy" id="1851006"/>
    <lineage>
        <taxon>Eukaryota</taxon>
        <taxon>Fungi</taxon>
        <taxon>Dikarya</taxon>
        <taxon>Ascomycota</taxon>
        <taxon>Pezizomycotina</taxon>
        <taxon>Eurotiomycetes</taxon>
        <taxon>Chaetothyriomycetidae</taxon>
        <taxon>Chaetothyriales</taxon>
        <taxon>Herpotrichiellaceae</taxon>
        <taxon>Phialophora</taxon>
    </lineage>
</organism>